<keyword evidence="2" id="KW-0732">Signal</keyword>
<keyword evidence="4" id="KW-1185">Reference proteome</keyword>
<reference evidence="3 4" key="1">
    <citation type="submission" date="2024-04" db="EMBL/GenBank/DDBJ databases">
        <authorList>
            <consortium name="Genoscope - CEA"/>
            <person name="William W."/>
        </authorList>
    </citation>
    <scope>NUCLEOTIDE SEQUENCE [LARGE SCALE GENOMIC DNA]</scope>
</reference>
<evidence type="ECO:0000313" key="3">
    <source>
        <dbReference type="EMBL" id="CAL1539558.1"/>
    </source>
</evidence>
<protein>
    <recommendedName>
        <fullName evidence="5">EGF-like domain-containing protein</fullName>
    </recommendedName>
</protein>
<comment type="caution">
    <text evidence="3">The sequence shown here is derived from an EMBL/GenBank/DDBJ whole genome shotgun (WGS) entry which is preliminary data.</text>
</comment>
<dbReference type="AlphaFoldDB" id="A0AAV2I5B3"/>
<evidence type="ECO:0000256" key="1">
    <source>
        <dbReference type="SAM" id="MobiDB-lite"/>
    </source>
</evidence>
<dbReference type="Gene3D" id="2.170.300.10">
    <property type="entry name" value="Tie2 ligand-binding domain superfamily"/>
    <property type="match status" value="1"/>
</dbReference>
<feature type="non-terminal residue" evidence="3">
    <location>
        <position position="107"/>
    </location>
</feature>
<name>A0AAV2I5B3_LYMST</name>
<sequence>MNKSPRTLRTFLFCSTWTLLIHPILSCDTGWFGSKCQFKCHCESACKATGECTGGATCARGWFGLHCQKQDLLTIANTTITLEPEQTSSSWLTDSDDATCNDDHLLE</sequence>
<accession>A0AAV2I5B3</accession>
<organism evidence="3 4">
    <name type="scientific">Lymnaea stagnalis</name>
    <name type="common">Great pond snail</name>
    <name type="synonym">Helix stagnalis</name>
    <dbReference type="NCBI Taxonomy" id="6523"/>
    <lineage>
        <taxon>Eukaryota</taxon>
        <taxon>Metazoa</taxon>
        <taxon>Spiralia</taxon>
        <taxon>Lophotrochozoa</taxon>
        <taxon>Mollusca</taxon>
        <taxon>Gastropoda</taxon>
        <taxon>Heterobranchia</taxon>
        <taxon>Euthyneura</taxon>
        <taxon>Panpulmonata</taxon>
        <taxon>Hygrophila</taxon>
        <taxon>Lymnaeoidea</taxon>
        <taxon>Lymnaeidae</taxon>
        <taxon>Lymnaea</taxon>
    </lineage>
</organism>
<feature type="region of interest" description="Disordered" evidence="1">
    <location>
        <begin position="86"/>
        <end position="107"/>
    </location>
</feature>
<evidence type="ECO:0008006" key="5">
    <source>
        <dbReference type="Google" id="ProtNLM"/>
    </source>
</evidence>
<dbReference type="Proteomes" id="UP001497497">
    <property type="component" value="Unassembled WGS sequence"/>
</dbReference>
<feature type="chain" id="PRO_5043393676" description="EGF-like domain-containing protein" evidence="2">
    <location>
        <begin position="27"/>
        <end position="107"/>
    </location>
</feature>
<proteinExistence type="predicted"/>
<evidence type="ECO:0000256" key="2">
    <source>
        <dbReference type="SAM" id="SignalP"/>
    </source>
</evidence>
<gene>
    <name evidence="3" type="ORF">GSLYS_00013291001</name>
</gene>
<dbReference type="EMBL" id="CAXITT010000342">
    <property type="protein sequence ID" value="CAL1539558.1"/>
    <property type="molecule type" value="Genomic_DNA"/>
</dbReference>
<feature type="signal peptide" evidence="2">
    <location>
        <begin position="1"/>
        <end position="26"/>
    </location>
</feature>
<evidence type="ECO:0000313" key="4">
    <source>
        <dbReference type="Proteomes" id="UP001497497"/>
    </source>
</evidence>